<comment type="caution">
    <text evidence="2">The sequence shown here is derived from an EMBL/GenBank/DDBJ whole genome shotgun (WGS) entry which is preliminary data.</text>
</comment>
<proteinExistence type="predicted"/>
<evidence type="ECO:0000313" key="3">
    <source>
        <dbReference type="Proteomes" id="UP000472335"/>
    </source>
</evidence>
<dbReference type="InterPro" id="IPR034660">
    <property type="entry name" value="DinB/YfiT-like"/>
</dbReference>
<name>A0A6G4VJY5_9ACTN</name>
<dbReference type="RefSeq" id="WP_165268894.1">
    <property type="nucleotide sequence ID" value="NZ_JAAKZY010000262.1"/>
</dbReference>
<dbReference type="AlphaFoldDB" id="A0A6G4VJY5"/>
<accession>A0A6G4VJY5</accession>
<evidence type="ECO:0000259" key="1">
    <source>
        <dbReference type="Pfam" id="PF11716"/>
    </source>
</evidence>
<reference evidence="2 3" key="1">
    <citation type="submission" date="2020-02" db="EMBL/GenBank/DDBJ databases">
        <title>Whole-genome analyses of novel actinobacteria.</title>
        <authorList>
            <person name="Sahin N."/>
            <person name="Gencbay T."/>
        </authorList>
    </citation>
    <scope>NUCLEOTIDE SEQUENCE [LARGE SCALE GENOMIC DNA]</scope>
    <source>
        <strain evidence="2 3">HC44</strain>
    </source>
</reference>
<keyword evidence="3" id="KW-1185">Reference proteome</keyword>
<protein>
    <submittedName>
        <fullName evidence="2">TIGR03086 family protein</fullName>
    </submittedName>
</protein>
<organism evidence="2 3">
    <name type="scientific">Streptomyces scabichelini</name>
    <dbReference type="NCBI Taxonomy" id="2711217"/>
    <lineage>
        <taxon>Bacteria</taxon>
        <taxon>Bacillati</taxon>
        <taxon>Actinomycetota</taxon>
        <taxon>Actinomycetes</taxon>
        <taxon>Kitasatosporales</taxon>
        <taxon>Streptomycetaceae</taxon>
        <taxon>Streptomyces</taxon>
    </lineage>
</organism>
<feature type="domain" description="Mycothiol-dependent maleylpyruvate isomerase metal-binding" evidence="1">
    <location>
        <begin position="15"/>
        <end position="134"/>
    </location>
</feature>
<gene>
    <name evidence="2" type="ORF">G5C60_44545</name>
</gene>
<dbReference type="Proteomes" id="UP000472335">
    <property type="component" value="Unassembled WGS sequence"/>
</dbReference>
<dbReference type="InterPro" id="IPR024344">
    <property type="entry name" value="MDMPI_metal-binding"/>
</dbReference>
<sequence>MTNTGLDIVELDRIAVRESLRVLDAAGEEDWARPAPCTGWDLRRLLAHMAAQHHGFAAAARGAGAEAAYWREPEDMSEPLRTYRDAATAVLDAFAQPGVGEREFALPELGLVLPGRIAVRFHFLDYVVHAWDVAASLGVDLRLPDEVLAAGLAVARRVPADPATRGPGSAFAPALDVPEGADPLDETLRLLGRSPDEWPVGRTARQDLPAVADRPEPQMLL</sequence>
<dbReference type="Pfam" id="PF11716">
    <property type="entry name" value="MDMPI_N"/>
    <property type="match status" value="1"/>
</dbReference>
<dbReference type="NCBIfam" id="TIGR03086">
    <property type="entry name" value="TIGR03086 family metal-binding protein"/>
    <property type="match status" value="1"/>
</dbReference>
<evidence type="ECO:0000313" key="2">
    <source>
        <dbReference type="EMBL" id="NGO14478.1"/>
    </source>
</evidence>
<dbReference type="EMBL" id="JAAKZY010000262">
    <property type="protein sequence ID" value="NGO14478.1"/>
    <property type="molecule type" value="Genomic_DNA"/>
</dbReference>
<dbReference type="SUPFAM" id="SSF109854">
    <property type="entry name" value="DinB/YfiT-like putative metalloenzymes"/>
    <property type="match status" value="1"/>
</dbReference>
<dbReference type="InterPro" id="IPR017517">
    <property type="entry name" value="Maleyloyr_isom"/>
</dbReference>
<dbReference type="InterPro" id="IPR017520">
    <property type="entry name" value="CHP03086"/>
</dbReference>
<dbReference type="Gene3D" id="1.20.120.450">
    <property type="entry name" value="dinb family like domain"/>
    <property type="match status" value="1"/>
</dbReference>
<dbReference type="GO" id="GO:0046872">
    <property type="term" value="F:metal ion binding"/>
    <property type="evidence" value="ECO:0007669"/>
    <property type="project" value="InterPro"/>
</dbReference>
<dbReference type="NCBIfam" id="TIGR03083">
    <property type="entry name" value="maleylpyruvate isomerase family mycothiol-dependent enzyme"/>
    <property type="match status" value="1"/>
</dbReference>